<keyword evidence="2" id="KW-1185">Reference proteome</keyword>
<evidence type="ECO:0000313" key="1">
    <source>
        <dbReference type="EMBL" id="KAL3516882.1"/>
    </source>
</evidence>
<protein>
    <submittedName>
        <fullName evidence="1">Uncharacterized protein</fullName>
    </submittedName>
</protein>
<dbReference type="Proteomes" id="UP001630127">
    <property type="component" value="Unassembled WGS sequence"/>
</dbReference>
<comment type="caution">
    <text evidence="1">The sequence shown here is derived from an EMBL/GenBank/DDBJ whole genome shotgun (WGS) entry which is preliminary data.</text>
</comment>
<proteinExistence type="predicted"/>
<gene>
    <name evidence="1" type="ORF">ACH5RR_023784</name>
</gene>
<reference evidence="1 2" key="1">
    <citation type="submission" date="2024-11" db="EMBL/GenBank/DDBJ databases">
        <title>A near-complete genome assembly of Cinchona calisaya.</title>
        <authorList>
            <person name="Lian D.C."/>
            <person name="Zhao X.W."/>
            <person name="Wei L."/>
        </authorList>
    </citation>
    <scope>NUCLEOTIDE SEQUENCE [LARGE SCALE GENOMIC DNA]</scope>
    <source>
        <tissue evidence="1">Nenye</tissue>
    </source>
</reference>
<name>A0ABD2ZBL6_9GENT</name>
<organism evidence="1 2">
    <name type="scientific">Cinchona calisaya</name>
    <dbReference type="NCBI Taxonomy" id="153742"/>
    <lineage>
        <taxon>Eukaryota</taxon>
        <taxon>Viridiplantae</taxon>
        <taxon>Streptophyta</taxon>
        <taxon>Embryophyta</taxon>
        <taxon>Tracheophyta</taxon>
        <taxon>Spermatophyta</taxon>
        <taxon>Magnoliopsida</taxon>
        <taxon>eudicotyledons</taxon>
        <taxon>Gunneridae</taxon>
        <taxon>Pentapetalae</taxon>
        <taxon>asterids</taxon>
        <taxon>lamiids</taxon>
        <taxon>Gentianales</taxon>
        <taxon>Rubiaceae</taxon>
        <taxon>Cinchonoideae</taxon>
        <taxon>Cinchoneae</taxon>
        <taxon>Cinchona</taxon>
    </lineage>
</organism>
<dbReference type="EMBL" id="JBJUIK010000010">
    <property type="protein sequence ID" value="KAL3516882.1"/>
    <property type="molecule type" value="Genomic_DNA"/>
</dbReference>
<evidence type="ECO:0000313" key="2">
    <source>
        <dbReference type="Proteomes" id="UP001630127"/>
    </source>
</evidence>
<accession>A0ABD2ZBL6</accession>
<dbReference type="AlphaFoldDB" id="A0ABD2ZBL6"/>
<sequence length="214" mass="23650">MEWIELVLGNYTAILEQAGIYGVIAVARYPYNICADVLRDFLELWSLLTNTLHFAGGGIGLSLESSPEIEYNISFTNLTNQIASPSVVNEPASKVPSPVLIDPELSVNLVMDLDDTQLTRVSQPVGILSDTQTEEEVSLTDISKKMVTNFGTKVDKFSRNFIIYSFQAIVKLMTSSNLCKLLKSREAISKHLMRLTGVVLDGNSGPTEVNWFVE</sequence>